<gene>
    <name evidence="1" type="ORF">HPB51_025726</name>
</gene>
<accession>A0A9J6DDT5</accession>
<reference evidence="1" key="2">
    <citation type="submission" date="2021-09" db="EMBL/GenBank/DDBJ databases">
        <authorList>
            <person name="Jia N."/>
            <person name="Wang J."/>
            <person name="Shi W."/>
            <person name="Du L."/>
            <person name="Sun Y."/>
            <person name="Zhan W."/>
            <person name="Jiang J."/>
            <person name="Wang Q."/>
            <person name="Zhang B."/>
            <person name="Ji P."/>
            <person name="Sakyi L.B."/>
            <person name="Cui X."/>
            <person name="Yuan T."/>
            <person name="Jiang B."/>
            <person name="Yang W."/>
            <person name="Lam T.T.-Y."/>
            <person name="Chang Q."/>
            <person name="Ding S."/>
            <person name="Wang X."/>
            <person name="Zhu J."/>
            <person name="Ruan X."/>
            <person name="Zhao L."/>
            <person name="Wei J."/>
            <person name="Que T."/>
            <person name="Du C."/>
            <person name="Cheng J."/>
            <person name="Dai P."/>
            <person name="Han X."/>
            <person name="Huang E."/>
            <person name="Gao Y."/>
            <person name="Liu J."/>
            <person name="Shao H."/>
            <person name="Ye R."/>
            <person name="Li L."/>
            <person name="Wei W."/>
            <person name="Wang X."/>
            <person name="Wang C."/>
            <person name="Huo Q."/>
            <person name="Li W."/>
            <person name="Guo W."/>
            <person name="Chen H."/>
            <person name="Chen S."/>
            <person name="Zhou L."/>
            <person name="Zhou L."/>
            <person name="Ni X."/>
            <person name="Tian J."/>
            <person name="Zhou Y."/>
            <person name="Sheng Y."/>
            <person name="Liu T."/>
            <person name="Pan Y."/>
            <person name="Xia L."/>
            <person name="Li J."/>
            <person name="Zhao F."/>
            <person name="Cao W."/>
        </authorList>
    </citation>
    <scope>NUCLEOTIDE SEQUENCE</scope>
    <source>
        <strain evidence="1">Rmic-2018</strain>
        <tissue evidence="1">Larvae</tissue>
    </source>
</reference>
<proteinExistence type="predicted"/>
<sequence length="253" mass="27107">MTLGKPCDVGVSGTSWHYSFRRRNGGAAVATTVRCRCACRAEQGPAIRQWLVTARINVCTGLELFCGNNKTKARFARPCSEKPTGVAGFSLSLFDRRPSEARVPARYGRATSLVERGIGGGFGSRLPQSVGFSAAEDCAPRSAPRTVPRLIRSEELAAGSIPDTDCGTALPANVGTFYVFAESFIPATVEPELYRPSNESSPTKQGPGVVISKREADGRTGSAGPTLGGGSFFPVWHVRTLQFCIYSDILLRR</sequence>
<organism evidence="1 2">
    <name type="scientific">Rhipicephalus microplus</name>
    <name type="common">Cattle tick</name>
    <name type="synonym">Boophilus microplus</name>
    <dbReference type="NCBI Taxonomy" id="6941"/>
    <lineage>
        <taxon>Eukaryota</taxon>
        <taxon>Metazoa</taxon>
        <taxon>Ecdysozoa</taxon>
        <taxon>Arthropoda</taxon>
        <taxon>Chelicerata</taxon>
        <taxon>Arachnida</taxon>
        <taxon>Acari</taxon>
        <taxon>Parasitiformes</taxon>
        <taxon>Ixodida</taxon>
        <taxon>Ixodoidea</taxon>
        <taxon>Ixodidae</taxon>
        <taxon>Rhipicephalinae</taxon>
        <taxon>Rhipicephalus</taxon>
        <taxon>Boophilus</taxon>
    </lineage>
</organism>
<keyword evidence="2" id="KW-1185">Reference proteome</keyword>
<name>A0A9J6DDT5_RHIMP</name>
<comment type="caution">
    <text evidence="1">The sequence shown here is derived from an EMBL/GenBank/DDBJ whole genome shotgun (WGS) entry which is preliminary data.</text>
</comment>
<evidence type="ECO:0000313" key="2">
    <source>
        <dbReference type="Proteomes" id="UP000821866"/>
    </source>
</evidence>
<reference evidence="1" key="1">
    <citation type="journal article" date="2020" name="Cell">
        <title>Large-Scale Comparative Analyses of Tick Genomes Elucidate Their Genetic Diversity and Vector Capacities.</title>
        <authorList>
            <consortium name="Tick Genome and Microbiome Consortium (TIGMIC)"/>
            <person name="Jia N."/>
            <person name="Wang J."/>
            <person name="Shi W."/>
            <person name="Du L."/>
            <person name="Sun Y."/>
            <person name="Zhan W."/>
            <person name="Jiang J.F."/>
            <person name="Wang Q."/>
            <person name="Zhang B."/>
            <person name="Ji P."/>
            <person name="Bell-Sakyi L."/>
            <person name="Cui X.M."/>
            <person name="Yuan T.T."/>
            <person name="Jiang B.G."/>
            <person name="Yang W.F."/>
            <person name="Lam T.T."/>
            <person name="Chang Q.C."/>
            <person name="Ding S.J."/>
            <person name="Wang X.J."/>
            <person name="Zhu J.G."/>
            <person name="Ruan X.D."/>
            <person name="Zhao L."/>
            <person name="Wei J.T."/>
            <person name="Ye R.Z."/>
            <person name="Que T.C."/>
            <person name="Du C.H."/>
            <person name="Zhou Y.H."/>
            <person name="Cheng J.X."/>
            <person name="Dai P.F."/>
            <person name="Guo W.B."/>
            <person name="Han X.H."/>
            <person name="Huang E.J."/>
            <person name="Li L.F."/>
            <person name="Wei W."/>
            <person name="Gao Y.C."/>
            <person name="Liu J.Z."/>
            <person name="Shao H.Z."/>
            <person name="Wang X."/>
            <person name="Wang C.C."/>
            <person name="Yang T.C."/>
            <person name="Huo Q.B."/>
            <person name="Li W."/>
            <person name="Chen H.Y."/>
            <person name="Chen S.E."/>
            <person name="Zhou L.G."/>
            <person name="Ni X.B."/>
            <person name="Tian J.H."/>
            <person name="Sheng Y."/>
            <person name="Liu T."/>
            <person name="Pan Y.S."/>
            <person name="Xia L.Y."/>
            <person name="Li J."/>
            <person name="Zhao F."/>
            <person name="Cao W.C."/>
        </authorList>
    </citation>
    <scope>NUCLEOTIDE SEQUENCE</scope>
    <source>
        <strain evidence="1">Rmic-2018</strain>
    </source>
</reference>
<dbReference type="EMBL" id="JABSTU010000010">
    <property type="protein sequence ID" value="KAH8020261.1"/>
    <property type="molecule type" value="Genomic_DNA"/>
</dbReference>
<protein>
    <submittedName>
        <fullName evidence="1">Uncharacterized protein</fullName>
    </submittedName>
</protein>
<dbReference type="Proteomes" id="UP000821866">
    <property type="component" value="Chromosome 8"/>
</dbReference>
<dbReference type="AlphaFoldDB" id="A0A9J6DDT5"/>
<evidence type="ECO:0000313" key="1">
    <source>
        <dbReference type="EMBL" id="KAH8020261.1"/>
    </source>
</evidence>